<sequence length="99" mass="11222">MNNFSNFKVQLIEIKCDSPVLFAVHHIDSAVVPAAFTDIEFPSLKYHIDGDVDQLLDDFNAVCLDVNAPLKTKCCKASMEPWLNKHYCAPAMGHKQRDW</sequence>
<dbReference type="EMBL" id="JAHRIP010040826">
    <property type="protein sequence ID" value="MEQ2296860.1"/>
    <property type="molecule type" value="Genomic_DNA"/>
</dbReference>
<accession>A0ABV0YSM4</accession>
<name>A0ABV0YSM4_9TELE</name>
<evidence type="ECO:0000313" key="1">
    <source>
        <dbReference type="EMBL" id="MEQ2296860.1"/>
    </source>
</evidence>
<comment type="caution">
    <text evidence="1">The sequence shown here is derived from an EMBL/GenBank/DDBJ whole genome shotgun (WGS) entry which is preliminary data.</text>
</comment>
<organism evidence="1 2">
    <name type="scientific">Ameca splendens</name>
    <dbReference type="NCBI Taxonomy" id="208324"/>
    <lineage>
        <taxon>Eukaryota</taxon>
        <taxon>Metazoa</taxon>
        <taxon>Chordata</taxon>
        <taxon>Craniata</taxon>
        <taxon>Vertebrata</taxon>
        <taxon>Euteleostomi</taxon>
        <taxon>Actinopterygii</taxon>
        <taxon>Neopterygii</taxon>
        <taxon>Teleostei</taxon>
        <taxon>Neoteleostei</taxon>
        <taxon>Acanthomorphata</taxon>
        <taxon>Ovalentaria</taxon>
        <taxon>Atherinomorphae</taxon>
        <taxon>Cyprinodontiformes</taxon>
        <taxon>Goodeidae</taxon>
        <taxon>Ameca</taxon>
    </lineage>
</organism>
<reference evidence="1 2" key="1">
    <citation type="submission" date="2021-06" db="EMBL/GenBank/DDBJ databases">
        <authorList>
            <person name="Palmer J.M."/>
        </authorList>
    </citation>
    <scope>NUCLEOTIDE SEQUENCE [LARGE SCALE GENOMIC DNA]</scope>
    <source>
        <strain evidence="1 2">AS_MEX2019</strain>
        <tissue evidence="1">Muscle</tissue>
    </source>
</reference>
<gene>
    <name evidence="1" type="ORF">AMECASPLE_028738</name>
</gene>
<keyword evidence="2" id="KW-1185">Reference proteome</keyword>
<dbReference type="Proteomes" id="UP001469553">
    <property type="component" value="Unassembled WGS sequence"/>
</dbReference>
<protein>
    <submittedName>
        <fullName evidence="1">Uncharacterized protein</fullName>
    </submittedName>
</protein>
<evidence type="ECO:0000313" key="2">
    <source>
        <dbReference type="Proteomes" id="UP001469553"/>
    </source>
</evidence>
<proteinExistence type="predicted"/>